<comment type="caution">
    <text evidence="2">The sequence shown here is derived from an EMBL/GenBank/DDBJ whole genome shotgun (WGS) entry which is preliminary data.</text>
</comment>
<dbReference type="Proteomes" id="UP000265520">
    <property type="component" value="Unassembled WGS sequence"/>
</dbReference>
<feature type="compositionally biased region" description="Low complexity" evidence="1">
    <location>
        <begin position="22"/>
        <end position="31"/>
    </location>
</feature>
<protein>
    <submittedName>
        <fullName evidence="2">Uncharacterized protein</fullName>
    </submittedName>
</protein>
<evidence type="ECO:0000313" key="2">
    <source>
        <dbReference type="EMBL" id="MCI35429.1"/>
    </source>
</evidence>
<keyword evidence="3" id="KW-1185">Reference proteome</keyword>
<organism evidence="2 3">
    <name type="scientific">Trifolium medium</name>
    <dbReference type="NCBI Taxonomy" id="97028"/>
    <lineage>
        <taxon>Eukaryota</taxon>
        <taxon>Viridiplantae</taxon>
        <taxon>Streptophyta</taxon>
        <taxon>Embryophyta</taxon>
        <taxon>Tracheophyta</taxon>
        <taxon>Spermatophyta</taxon>
        <taxon>Magnoliopsida</taxon>
        <taxon>eudicotyledons</taxon>
        <taxon>Gunneridae</taxon>
        <taxon>Pentapetalae</taxon>
        <taxon>rosids</taxon>
        <taxon>fabids</taxon>
        <taxon>Fabales</taxon>
        <taxon>Fabaceae</taxon>
        <taxon>Papilionoideae</taxon>
        <taxon>50 kb inversion clade</taxon>
        <taxon>NPAAA clade</taxon>
        <taxon>Hologalegina</taxon>
        <taxon>IRL clade</taxon>
        <taxon>Trifolieae</taxon>
        <taxon>Trifolium</taxon>
    </lineage>
</organism>
<reference evidence="2 3" key="1">
    <citation type="journal article" date="2018" name="Front. Plant Sci.">
        <title>Red Clover (Trifolium pratense) and Zigzag Clover (T. medium) - A Picture of Genomic Similarities and Differences.</title>
        <authorList>
            <person name="Dluhosova J."/>
            <person name="Istvanek J."/>
            <person name="Nedelnik J."/>
            <person name="Repkova J."/>
        </authorList>
    </citation>
    <scope>NUCLEOTIDE SEQUENCE [LARGE SCALE GENOMIC DNA]</scope>
    <source>
        <strain evidence="3">cv. 10/8</strain>
        <tissue evidence="2">Leaf</tissue>
    </source>
</reference>
<feature type="compositionally biased region" description="Basic and acidic residues" evidence="1">
    <location>
        <begin position="80"/>
        <end position="92"/>
    </location>
</feature>
<feature type="region of interest" description="Disordered" evidence="1">
    <location>
        <begin position="69"/>
        <end position="92"/>
    </location>
</feature>
<proteinExistence type="predicted"/>
<feature type="region of interest" description="Disordered" evidence="1">
    <location>
        <begin position="21"/>
        <end position="55"/>
    </location>
</feature>
<evidence type="ECO:0000256" key="1">
    <source>
        <dbReference type="SAM" id="MobiDB-lite"/>
    </source>
</evidence>
<dbReference type="EMBL" id="LXQA010223258">
    <property type="protein sequence ID" value="MCI35429.1"/>
    <property type="molecule type" value="Genomic_DNA"/>
</dbReference>
<evidence type="ECO:0000313" key="3">
    <source>
        <dbReference type="Proteomes" id="UP000265520"/>
    </source>
</evidence>
<accession>A0A392RGQ2</accession>
<sequence length="92" mass="10544">QKESSRIINFKKFLKRIVTNLSSSSNSSSQSIIGNPNRKSSVRQRKPLSRLPFPNMMGPKCLRLVEVVNSVDASRRRKKSDREEGSKMESHR</sequence>
<dbReference type="AlphaFoldDB" id="A0A392RGQ2"/>
<name>A0A392RGQ2_9FABA</name>
<feature type="non-terminal residue" evidence="2">
    <location>
        <position position="1"/>
    </location>
</feature>